<protein>
    <recommendedName>
        <fullName evidence="3">Glycosyl hydrolase family 13 catalytic domain-containing protein</fullName>
    </recommendedName>
</protein>
<evidence type="ECO:0000256" key="1">
    <source>
        <dbReference type="ARBA" id="ARBA00008061"/>
    </source>
</evidence>
<dbReference type="PANTHER" id="PTHR43002">
    <property type="entry name" value="GLYCOGEN DEBRANCHING ENZYME"/>
    <property type="match status" value="1"/>
</dbReference>
<dbReference type="SMART" id="SM00642">
    <property type="entry name" value="Aamy"/>
    <property type="match status" value="1"/>
</dbReference>
<dbReference type="InterPro" id="IPR017853">
    <property type="entry name" value="GH"/>
</dbReference>
<feature type="domain" description="Glycosyl hydrolase family 13 catalytic" evidence="3">
    <location>
        <begin position="132"/>
        <end position="509"/>
    </location>
</feature>
<evidence type="ECO:0000313" key="4">
    <source>
        <dbReference type="EMBL" id="BDZ46451.1"/>
    </source>
</evidence>
<dbReference type="Pfam" id="PF02922">
    <property type="entry name" value="CBM_48"/>
    <property type="match status" value="1"/>
</dbReference>
<dbReference type="InterPro" id="IPR044505">
    <property type="entry name" value="GlgX_Isoamylase_N_E_set"/>
</dbReference>
<dbReference type="Pfam" id="PF00128">
    <property type="entry name" value="Alpha-amylase"/>
    <property type="match status" value="1"/>
</dbReference>
<sequence>MEAWPGTAYPLGATFDGSGTNFALFSEAATKVELCLFDEDGTETRVELIDIDGYVWHAYLPQVQPGQRYGYRVHGDYDPKNGSRCNPNKVLLDPYAKATAGEYDWDQSLFSYNFGDPDSVNNDDSAGHVMLSVVVNPFFDWAGDRHPKTPYSETIIYEAHVKGLTNLHPDIPEEQRGKYAALGHPAVIEHLQKLGVTAIELMPVHQFVQDSTLLEKGLRNYWGYNTIGFFAPHNEYSSSGDLGQQVPEFKSMIRAMHAAGIEVILDVVYNHTAEGNHLGPTLSFKGIDNAAYYRLVEDDQQYYMDYTGTGNSLNVRHPHSLQLIMDSLRYWVTEMRVDGFRFDLASALAREFYDVDRLSTFFELVQQDPVVSQVKLIAEPWDVGPGGYQVGNFLRSGPSGTASSATPSATSGAESPPRWASSPPASRAPPTCTRTADVGRSPPSTSSPPTTASRSPTSSRTTRSTTRPTARTTTTGSRTTAPGTPAWRARPTTPRCSPCAPSSSATSSRRCSSRRACR</sequence>
<evidence type="ECO:0000313" key="5">
    <source>
        <dbReference type="Proteomes" id="UP001321498"/>
    </source>
</evidence>
<dbReference type="Gene3D" id="3.20.20.80">
    <property type="entry name" value="Glycosidases"/>
    <property type="match status" value="1"/>
</dbReference>
<dbReference type="Gene3D" id="2.60.40.10">
    <property type="entry name" value="Immunoglobulins"/>
    <property type="match status" value="1"/>
</dbReference>
<gene>
    <name evidence="4" type="ORF">GCM10025866_23600</name>
</gene>
<keyword evidence="5" id="KW-1185">Reference proteome</keyword>
<name>A0ABM8GDT5_9MICO</name>
<evidence type="ECO:0000259" key="3">
    <source>
        <dbReference type="SMART" id="SM00642"/>
    </source>
</evidence>
<dbReference type="InterPro" id="IPR013783">
    <property type="entry name" value="Ig-like_fold"/>
</dbReference>
<evidence type="ECO:0000256" key="2">
    <source>
        <dbReference type="SAM" id="MobiDB-lite"/>
    </source>
</evidence>
<organism evidence="4 5">
    <name type="scientific">Naasia aerilata</name>
    <dbReference type="NCBI Taxonomy" id="1162966"/>
    <lineage>
        <taxon>Bacteria</taxon>
        <taxon>Bacillati</taxon>
        <taxon>Actinomycetota</taxon>
        <taxon>Actinomycetes</taxon>
        <taxon>Micrococcales</taxon>
        <taxon>Microbacteriaceae</taxon>
        <taxon>Naasia</taxon>
    </lineage>
</organism>
<dbReference type="InterPro" id="IPR006047">
    <property type="entry name" value="GH13_cat_dom"/>
</dbReference>
<reference evidence="5" key="1">
    <citation type="journal article" date="2019" name="Int. J. Syst. Evol. Microbiol.">
        <title>The Global Catalogue of Microorganisms (GCM) 10K type strain sequencing project: providing services to taxonomists for standard genome sequencing and annotation.</title>
        <authorList>
            <consortium name="The Broad Institute Genomics Platform"/>
            <consortium name="The Broad Institute Genome Sequencing Center for Infectious Disease"/>
            <person name="Wu L."/>
            <person name="Ma J."/>
        </authorList>
    </citation>
    <scope>NUCLEOTIDE SEQUENCE [LARGE SCALE GENOMIC DNA]</scope>
    <source>
        <strain evidence="5">NBRC 108725</strain>
    </source>
</reference>
<proteinExistence type="inferred from homology"/>
<feature type="region of interest" description="Disordered" evidence="2">
    <location>
        <begin position="392"/>
        <end position="518"/>
    </location>
</feature>
<feature type="compositionally biased region" description="Low complexity" evidence="2">
    <location>
        <begin position="396"/>
        <end position="510"/>
    </location>
</feature>
<dbReference type="SUPFAM" id="SSF51445">
    <property type="entry name" value="(Trans)glycosidases"/>
    <property type="match status" value="1"/>
</dbReference>
<dbReference type="InterPro" id="IPR004193">
    <property type="entry name" value="Glyco_hydro_13_N"/>
</dbReference>
<accession>A0ABM8GDT5</accession>
<dbReference type="CDD" id="cd02856">
    <property type="entry name" value="E_set_GDE_Isoamylase_N"/>
    <property type="match status" value="1"/>
</dbReference>
<dbReference type="SUPFAM" id="SSF81296">
    <property type="entry name" value="E set domains"/>
    <property type="match status" value="1"/>
</dbReference>
<dbReference type="InterPro" id="IPR014756">
    <property type="entry name" value="Ig_E-set"/>
</dbReference>
<comment type="similarity">
    <text evidence="1">Belongs to the glycosyl hydrolase 13 family.</text>
</comment>
<dbReference type="EMBL" id="AP027731">
    <property type="protein sequence ID" value="BDZ46451.1"/>
    <property type="molecule type" value="Genomic_DNA"/>
</dbReference>
<dbReference type="Proteomes" id="UP001321498">
    <property type="component" value="Chromosome"/>
</dbReference>